<feature type="region of interest" description="Disordered" evidence="1">
    <location>
        <begin position="104"/>
        <end position="123"/>
    </location>
</feature>
<reference evidence="2" key="1">
    <citation type="submission" date="2015-11" db="EMBL/GenBank/DDBJ databases">
        <title>De novo transcriptome assembly of four potential Pierce s Disease insect vectors from Arizona vineyards.</title>
        <authorList>
            <person name="Tassone E.E."/>
        </authorList>
    </citation>
    <scope>NUCLEOTIDE SEQUENCE</scope>
</reference>
<feature type="compositionally biased region" description="Polar residues" evidence="1">
    <location>
        <begin position="16"/>
        <end position="26"/>
    </location>
</feature>
<dbReference type="AlphaFoldDB" id="A0A1B6IFS1"/>
<feature type="compositionally biased region" description="Polar residues" evidence="1">
    <location>
        <begin position="52"/>
        <end position="66"/>
    </location>
</feature>
<feature type="non-terminal residue" evidence="2">
    <location>
        <position position="1"/>
    </location>
</feature>
<accession>A0A1B6IFS1</accession>
<organism evidence="2">
    <name type="scientific">Homalodisca liturata</name>
    <dbReference type="NCBI Taxonomy" id="320908"/>
    <lineage>
        <taxon>Eukaryota</taxon>
        <taxon>Metazoa</taxon>
        <taxon>Ecdysozoa</taxon>
        <taxon>Arthropoda</taxon>
        <taxon>Hexapoda</taxon>
        <taxon>Insecta</taxon>
        <taxon>Pterygota</taxon>
        <taxon>Neoptera</taxon>
        <taxon>Paraneoptera</taxon>
        <taxon>Hemiptera</taxon>
        <taxon>Auchenorrhyncha</taxon>
        <taxon>Membracoidea</taxon>
        <taxon>Cicadellidae</taxon>
        <taxon>Cicadellinae</taxon>
        <taxon>Proconiini</taxon>
        <taxon>Homalodisca</taxon>
    </lineage>
</organism>
<sequence>LKQVISEFGTEPRPTSALSKPSSNEAGQIENYVPKAGPSESVEGTIEDDDSVQQNSNRVFTNSNRGWKTASYRGGKSGNNMRGNMDKSKPNVRHIFATEHKTKELVHRPKYDEGRPSFSDAVKSSKNNVVHGTRQVSEDFVIKPAKKMFWMFLSGLDPSVSSEDIVTYLKSLKESETFVCEKLETRYNTYSSFKIGVSYALGEELMHPNLWFEGCIIGKYRAPRNRPKPFVKRNDSFLDSNNQSLRAT</sequence>
<evidence type="ECO:0000313" key="2">
    <source>
        <dbReference type="EMBL" id="JAS85766.1"/>
    </source>
</evidence>
<proteinExistence type="predicted"/>
<evidence type="ECO:0000256" key="1">
    <source>
        <dbReference type="SAM" id="MobiDB-lite"/>
    </source>
</evidence>
<protein>
    <submittedName>
        <fullName evidence="2">Uncharacterized protein</fullName>
    </submittedName>
</protein>
<feature type="region of interest" description="Disordered" evidence="1">
    <location>
        <begin position="1"/>
        <end position="88"/>
    </location>
</feature>
<name>A0A1B6IFS1_9HEMI</name>
<feature type="compositionally biased region" description="Basic and acidic residues" evidence="1">
    <location>
        <begin position="104"/>
        <end position="115"/>
    </location>
</feature>
<dbReference type="EMBL" id="GECU01021940">
    <property type="protein sequence ID" value="JAS85766.1"/>
    <property type="molecule type" value="Transcribed_RNA"/>
</dbReference>
<gene>
    <name evidence="2" type="ORF">g.8518</name>
</gene>